<protein>
    <submittedName>
        <fullName evidence="1">Transposase-like protein</fullName>
    </submittedName>
</protein>
<accession>A0A8S5QYI9</accession>
<evidence type="ECO:0000313" key="1">
    <source>
        <dbReference type="EMBL" id="DAE23978.1"/>
    </source>
</evidence>
<dbReference type="EMBL" id="BK015764">
    <property type="protein sequence ID" value="DAE23978.1"/>
    <property type="molecule type" value="Genomic_DNA"/>
</dbReference>
<organism evidence="1">
    <name type="scientific">Siphoviridae sp. ctAnS47</name>
    <dbReference type="NCBI Taxonomy" id="2826183"/>
    <lineage>
        <taxon>Viruses</taxon>
        <taxon>Duplodnaviria</taxon>
        <taxon>Heunggongvirae</taxon>
        <taxon>Uroviricota</taxon>
        <taxon>Caudoviricetes</taxon>
    </lineage>
</organism>
<sequence>MSNYPLRANKYNWRSLTPETNHYYTDEYTASMYDMYLTDEFIRDKHNNLHRYYRLHAKQPHSIEMALAYDIKCPRCKGNDLKQVGRCKDFYTLGLYECPVCDRDQRGARK</sequence>
<reference evidence="1" key="1">
    <citation type="journal article" date="2021" name="Proc. Natl. Acad. Sci. U.S.A.">
        <title>A Catalog of Tens of Thousands of Viruses from Human Metagenomes Reveals Hidden Associations with Chronic Diseases.</title>
        <authorList>
            <person name="Tisza M.J."/>
            <person name="Buck C.B."/>
        </authorList>
    </citation>
    <scope>NUCLEOTIDE SEQUENCE</scope>
    <source>
        <strain evidence="1">CtAnS47</strain>
    </source>
</reference>
<proteinExistence type="predicted"/>
<name>A0A8S5QYI9_9CAUD</name>